<comment type="caution">
    <text evidence="6">The sequence shown here is derived from an EMBL/GenBank/DDBJ whole genome shotgun (WGS) entry which is preliminary data.</text>
</comment>
<proteinExistence type="predicted"/>
<dbReference type="GO" id="GO:0000160">
    <property type="term" value="P:phosphorelay signal transduction system"/>
    <property type="evidence" value="ECO:0007669"/>
    <property type="project" value="UniProtKB-KW"/>
</dbReference>
<dbReference type="PANTHER" id="PTHR24421">
    <property type="entry name" value="NITRATE/NITRITE SENSOR PROTEIN NARX-RELATED"/>
    <property type="match status" value="1"/>
</dbReference>
<evidence type="ECO:0000256" key="4">
    <source>
        <dbReference type="SAM" id="Phobius"/>
    </source>
</evidence>
<keyword evidence="7" id="KW-1185">Reference proteome</keyword>
<dbReference type="OrthoDB" id="144293at2"/>
<dbReference type="SUPFAM" id="SSF55874">
    <property type="entry name" value="ATPase domain of HSP90 chaperone/DNA topoisomerase II/histidine kinase"/>
    <property type="match status" value="1"/>
</dbReference>
<sequence length="407" mass="45218">MGPSSFGLYCNLEIIYALLAVGLLFQALANISETPGGDSGWYLTLVPLLVAHAALLMFNGVRKEVSSKVVSFMLVIAYGSYILWPFSAGAQHSAIPWSWLFGIYAMLVPVFEESPRDSILHFFIFPALLTASSVSAHLITGVDLNPTELLFRVAYLAFCCALLAGLARFALNAVRESDKTYYETLSAQLLLSRSQDYAKELQEFDKLVHDNVMAALLDASRNPGELPQRTRLLARRAISVLEEEGLKIQPQRPITFQALTEQVAEGIEPWNQRLRFVSDSIDKYPQASPDSTLPYTAARAFTHAVTEAVSNSARHSGTRTTQISIRTEMRRPFRSTRSDEVRPYIFCTISDRGQGFSVSDIDRRRLGVRVSMIRSMKEAGGMVTITSMPERGTTVVVQWPHEEPNAG</sequence>
<name>A0A1Y1RNV3_9MICC</name>
<evidence type="ECO:0000259" key="5">
    <source>
        <dbReference type="Pfam" id="PF02518"/>
    </source>
</evidence>
<dbReference type="Proteomes" id="UP000192359">
    <property type="component" value="Unassembled WGS sequence"/>
</dbReference>
<dbReference type="GO" id="GO:0016301">
    <property type="term" value="F:kinase activity"/>
    <property type="evidence" value="ECO:0007669"/>
    <property type="project" value="UniProtKB-KW"/>
</dbReference>
<accession>A0A1Y1RNV3</accession>
<keyword evidence="4" id="KW-0472">Membrane</keyword>
<reference evidence="6 7" key="1">
    <citation type="submission" date="2016-05" db="EMBL/GenBank/DDBJ databases">
        <title>Draft genome sequence of a porcine commensal Rothia nasimurium.</title>
        <authorList>
            <person name="Gaiser R.A."/>
            <person name="Van Baarlen P."/>
            <person name="Wells J.M."/>
        </authorList>
    </citation>
    <scope>NUCLEOTIDE SEQUENCE [LARGE SCALE GENOMIC DNA]</scope>
    <source>
        <strain evidence="6 7">PT-32</strain>
    </source>
</reference>
<feature type="transmembrane region" description="Helical" evidence="4">
    <location>
        <begin position="7"/>
        <end position="28"/>
    </location>
</feature>
<evidence type="ECO:0000256" key="2">
    <source>
        <dbReference type="ARBA" id="ARBA00022777"/>
    </source>
</evidence>
<evidence type="ECO:0000313" key="6">
    <source>
        <dbReference type="EMBL" id="ORC16524.1"/>
    </source>
</evidence>
<dbReference type="InterPro" id="IPR050482">
    <property type="entry name" value="Sensor_HK_TwoCompSys"/>
</dbReference>
<evidence type="ECO:0000256" key="3">
    <source>
        <dbReference type="ARBA" id="ARBA00023012"/>
    </source>
</evidence>
<feature type="transmembrane region" description="Helical" evidence="4">
    <location>
        <begin position="94"/>
        <end position="111"/>
    </location>
</feature>
<keyword evidence="3" id="KW-0902">Two-component regulatory system</keyword>
<feature type="domain" description="Histidine kinase/HSP90-like ATPase" evidence="5">
    <location>
        <begin position="299"/>
        <end position="402"/>
    </location>
</feature>
<dbReference type="Gene3D" id="3.30.565.10">
    <property type="entry name" value="Histidine kinase-like ATPase, C-terminal domain"/>
    <property type="match status" value="1"/>
</dbReference>
<feature type="transmembrane region" description="Helical" evidence="4">
    <location>
        <begin position="70"/>
        <end position="88"/>
    </location>
</feature>
<protein>
    <recommendedName>
        <fullName evidence="5">Histidine kinase/HSP90-like ATPase domain-containing protein</fullName>
    </recommendedName>
</protein>
<evidence type="ECO:0000256" key="1">
    <source>
        <dbReference type="ARBA" id="ARBA00022679"/>
    </source>
</evidence>
<keyword evidence="4" id="KW-0812">Transmembrane</keyword>
<feature type="transmembrane region" description="Helical" evidence="4">
    <location>
        <begin position="151"/>
        <end position="171"/>
    </location>
</feature>
<keyword evidence="4" id="KW-1133">Transmembrane helix</keyword>
<keyword evidence="1" id="KW-0808">Transferase</keyword>
<dbReference type="InterPro" id="IPR036890">
    <property type="entry name" value="HATPase_C_sf"/>
</dbReference>
<dbReference type="Pfam" id="PF02518">
    <property type="entry name" value="HATPase_c"/>
    <property type="match status" value="1"/>
</dbReference>
<gene>
    <name evidence="6" type="ORF">A7979_04200</name>
</gene>
<evidence type="ECO:0000313" key="7">
    <source>
        <dbReference type="Proteomes" id="UP000192359"/>
    </source>
</evidence>
<organism evidence="6 7">
    <name type="scientific">Rothia nasimurium</name>
    <dbReference type="NCBI Taxonomy" id="85336"/>
    <lineage>
        <taxon>Bacteria</taxon>
        <taxon>Bacillati</taxon>
        <taxon>Actinomycetota</taxon>
        <taxon>Actinomycetes</taxon>
        <taxon>Micrococcales</taxon>
        <taxon>Micrococcaceae</taxon>
        <taxon>Rothia</taxon>
    </lineage>
</organism>
<dbReference type="EMBL" id="LXWF01000040">
    <property type="protein sequence ID" value="ORC16524.1"/>
    <property type="molecule type" value="Genomic_DNA"/>
</dbReference>
<dbReference type="PANTHER" id="PTHR24421:SF61">
    <property type="entry name" value="OXYGEN SENSOR HISTIDINE KINASE NREB"/>
    <property type="match status" value="1"/>
</dbReference>
<feature type="transmembrane region" description="Helical" evidence="4">
    <location>
        <begin position="118"/>
        <end position="139"/>
    </location>
</feature>
<dbReference type="AlphaFoldDB" id="A0A1Y1RNV3"/>
<dbReference type="RefSeq" id="WP_083092099.1">
    <property type="nucleotide sequence ID" value="NZ_LXWF01000040.1"/>
</dbReference>
<dbReference type="InterPro" id="IPR003594">
    <property type="entry name" value="HATPase_dom"/>
</dbReference>
<feature type="transmembrane region" description="Helical" evidence="4">
    <location>
        <begin position="40"/>
        <end position="58"/>
    </location>
</feature>
<keyword evidence="2" id="KW-0418">Kinase</keyword>